<gene>
    <name evidence="3" type="ORF">QQZ08_005172</name>
</gene>
<dbReference type="CDD" id="cd02440">
    <property type="entry name" value="AdoMet_MTases"/>
    <property type="match status" value="1"/>
</dbReference>
<keyword evidence="4" id="KW-1185">Reference proteome</keyword>
<dbReference type="PANTHER" id="PTHR43591:SF31">
    <property type="entry name" value="LAEA-LIKE, PUTATIVE (AFU_ORTHOLOGUE AFUA_8G01930)-RELATED"/>
    <property type="match status" value="1"/>
</dbReference>
<accession>A0ABR1I476</accession>
<dbReference type="PANTHER" id="PTHR43591">
    <property type="entry name" value="METHYLTRANSFERASE"/>
    <property type="match status" value="1"/>
</dbReference>
<evidence type="ECO:0000313" key="3">
    <source>
        <dbReference type="EMBL" id="KAK7428275.1"/>
    </source>
</evidence>
<reference evidence="3 4" key="1">
    <citation type="journal article" date="2025" name="Microbiol. Resour. Announc.">
        <title>Draft genome sequences for Neonectria magnoliae and Neonectria punicea, canker pathogens of Liriodendron tulipifera and Acer saccharum in West Virginia.</title>
        <authorList>
            <person name="Petronek H.M."/>
            <person name="Kasson M.T."/>
            <person name="Metheny A.M."/>
            <person name="Stauder C.M."/>
            <person name="Lovett B."/>
            <person name="Lynch S.C."/>
            <person name="Garnas J.R."/>
            <person name="Kasson L.R."/>
            <person name="Stajich J.E."/>
        </authorList>
    </citation>
    <scope>NUCLEOTIDE SEQUENCE [LARGE SCALE GENOMIC DNA]</scope>
    <source>
        <strain evidence="3 4">NRRL 64651</strain>
    </source>
</reference>
<evidence type="ECO:0000256" key="2">
    <source>
        <dbReference type="SAM" id="MobiDB-lite"/>
    </source>
</evidence>
<dbReference type="InterPro" id="IPR029063">
    <property type="entry name" value="SAM-dependent_MTases_sf"/>
</dbReference>
<dbReference type="EMBL" id="JAZAVK010000043">
    <property type="protein sequence ID" value="KAK7428275.1"/>
    <property type="molecule type" value="Genomic_DNA"/>
</dbReference>
<evidence type="ECO:0008006" key="5">
    <source>
        <dbReference type="Google" id="ProtNLM"/>
    </source>
</evidence>
<dbReference type="Gene3D" id="3.40.50.150">
    <property type="entry name" value="Vaccinia Virus protein VP39"/>
    <property type="match status" value="1"/>
</dbReference>
<comment type="similarity">
    <text evidence="1">Belongs to the methyltransferase superfamily. LaeA methyltransferase family.</text>
</comment>
<evidence type="ECO:0000313" key="4">
    <source>
        <dbReference type="Proteomes" id="UP001498421"/>
    </source>
</evidence>
<organism evidence="3 4">
    <name type="scientific">Neonectria magnoliae</name>
    <dbReference type="NCBI Taxonomy" id="2732573"/>
    <lineage>
        <taxon>Eukaryota</taxon>
        <taxon>Fungi</taxon>
        <taxon>Dikarya</taxon>
        <taxon>Ascomycota</taxon>
        <taxon>Pezizomycotina</taxon>
        <taxon>Sordariomycetes</taxon>
        <taxon>Hypocreomycetidae</taxon>
        <taxon>Hypocreales</taxon>
        <taxon>Nectriaceae</taxon>
        <taxon>Neonectria</taxon>
    </lineage>
</organism>
<sequence>MAEATTSELGHDPQPPATSPTVIVPDNFLQVDDDLDENDSAYDGSTDAATMLFVKVHTPCENPQRVLDIGTGTGIWATTFADDHPSAEVLGTDLSPIQPTWTPPNCSFEVDDYEEDWLYRRPFDYIHARELEGCMGDEPRLFQQAFQHLTSGGYIELQGVNAEFMCDDGTIKKATDALLWMDYLCKSAKKFGKPVDCAPGWKEKLSEAGFVDVKEEIRKLPIGAWPKDRKLKEIGRYQSVQELQVVDSYTPALFAHSLGWSMDEIQVFMAKVKKELRDPSIHLYLSLYFVWGRKP</sequence>
<dbReference type="Proteomes" id="UP001498421">
    <property type="component" value="Unassembled WGS sequence"/>
</dbReference>
<proteinExistence type="inferred from homology"/>
<protein>
    <recommendedName>
        <fullName evidence="5">Methyltransferase</fullName>
    </recommendedName>
</protein>
<name>A0ABR1I476_9HYPO</name>
<dbReference type="Pfam" id="PF13489">
    <property type="entry name" value="Methyltransf_23"/>
    <property type="match status" value="1"/>
</dbReference>
<feature type="region of interest" description="Disordered" evidence="2">
    <location>
        <begin position="1"/>
        <end position="23"/>
    </location>
</feature>
<dbReference type="SUPFAM" id="SSF53335">
    <property type="entry name" value="S-adenosyl-L-methionine-dependent methyltransferases"/>
    <property type="match status" value="1"/>
</dbReference>
<comment type="caution">
    <text evidence="3">The sequence shown here is derived from an EMBL/GenBank/DDBJ whole genome shotgun (WGS) entry which is preliminary data.</text>
</comment>
<evidence type="ECO:0000256" key="1">
    <source>
        <dbReference type="ARBA" id="ARBA00038158"/>
    </source>
</evidence>